<proteinExistence type="predicted"/>
<evidence type="ECO:0000313" key="2">
    <source>
        <dbReference type="EMBL" id="KAF6368988.1"/>
    </source>
</evidence>
<dbReference type="AlphaFoldDB" id="A0A7J7Z4G5"/>
<keyword evidence="3" id="KW-1185">Reference proteome</keyword>
<reference evidence="2 3" key="1">
    <citation type="journal article" date="2020" name="Nature">
        <title>Six reference-quality genomes reveal evolution of bat adaptations.</title>
        <authorList>
            <person name="Jebb D."/>
            <person name="Huang Z."/>
            <person name="Pippel M."/>
            <person name="Hughes G.M."/>
            <person name="Lavrichenko K."/>
            <person name="Devanna P."/>
            <person name="Winkler S."/>
            <person name="Jermiin L.S."/>
            <person name="Skirmuntt E.C."/>
            <person name="Katzourakis A."/>
            <person name="Burkitt-Gray L."/>
            <person name="Ray D.A."/>
            <person name="Sullivan K.A.M."/>
            <person name="Roscito J.G."/>
            <person name="Kirilenko B.M."/>
            <person name="Davalos L.M."/>
            <person name="Corthals A.P."/>
            <person name="Power M.L."/>
            <person name="Jones G."/>
            <person name="Ransome R.D."/>
            <person name="Dechmann D.K.N."/>
            <person name="Locatelli A.G."/>
            <person name="Puechmaille S.J."/>
            <person name="Fedrigo O."/>
            <person name="Jarvis E.D."/>
            <person name="Hiller M."/>
            <person name="Vernes S.C."/>
            <person name="Myers E.W."/>
            <person name="Teeling E.C."/>
        </authorList>
    </citation>
    <scope>NUCLEOTIDE SEQUENCE [LARGE SCALE GENOMIC DNA]</scope>
    <source>
        <strain evidence="2">MMyoMyo1</strain>
        <tissue evidence="2">Flight muscle</tissue>
    </source>
</reference>
<organism evidence="2 3">
    <name type="scientific">Myotis myotis</name>
    <name type="common">Greater mouse-eared bat</name>
    <name type="synonym">Vespertilio myotis</name>
    <dbReference type="NCBI Taxonomy" id="51298"/>
    <lineage>
        <taxon>Eukaryota</taxon>
        <taxon>Metazoa</taxon>
        <taxon>Chordata</taxon>
        <taxon>Craniata</taxon>
        <taxon>Vertebrata</taxon>
        <taxon>Euteleostomi</taxon>
        <taxon>Mammalia</taxon>
        <taxon>Eutheria</taxon>
        <taxon>Laurasiatheria</taxon>
        <taxon>Chiroptera</taxon>
        <taxon>Yangochiroptera</taxon>
        <taxon>Vespertilionidae</taxon>
        <taxon>Myotis</taxon>
    </lineage>
</organism>
<comment type="caution">
    <text evidence="2">The sequence shown here is derived from an EMBL/GenBank/DDBJ whole genome shotgun (WGS) entry which is preliminary data.</text>
</comment>
<evidence type="ECO:0000313" key="3">
    <source>
        <dbReference type="Proteomes" id="UP000527355"/>
    </source>
</evidence>
<evidence type="ECO:0000256" key="1">
    <source>
        <dbReference type="SAM" id="MobiDB-lite"/>
    </source>
</evidence>
<name>A0A7J7Z4G5_MYOMY</name>
<protein>
    <submittedName>
        <fullName evidence="2">Uncharacterized protein</fullName>
    </submittedName>
</protein>
<dbReference type="EMBL" id="JABWUV010000003">
    <property type="protein sequence ID" value="KAF6368988.1"/>
    <property type="molecule type" value="Genomic_DNA"/>
</dbReference>
<accession>A0A7J7Z4G5</accession>
<gene>
    <name evidence="2" type="ORF">mMyoMyo1_010397</name>
</gene>
<feature type="region of interest" description="Disordered" evidence="1">
    <location>
        <begin position="60"/>
        <end position="82"/>
    </location>
</feature>
<sequence length="148" mass="15674">MGLPVEALEETIPDAGKLNNEMQLKRAVVTVKGWVTVDAVIARACAQWQPGGRKVRLVSEQSPAEPVRGANDSVGSRCESWTDGGGVGKKAEKLGEMLSYGDTTQLFVITHDRLQLRGVLKAVRSSVARIADLEVGPGAACLTCSPTS</sequence>
<dbReference type="Proteomes" id="UP000527355">
    <property type="component" value="Unassembled WGS sequence"/>
</dbReference>